<feature type="domain" description="Fungal lipase-type" evidence="2">
    <location>
        <begin position="202"/>
        <end position="403"/>
    </location>
</feature>
<evidence type="ECO:0000259" key="2">
    <source>
        <dbReference type="Pfam" id="PF01764"/>
    </source>
</evidence>
<keyword evidence="1" id="KW-1133">Transmembrane helix</keyword>
<keyword evidence="1" id="KW-0812">Transmembrane</keyword>
<organism evidence="3">
    <name type="scientific">Lobosphaera incisa</name>
    <dbReference type="NCBI Taxonomy" id="312850"/>
    <lineage>
        <taxon>Eukaryota</taxon>
        <taxon>Viridiplantae</taxon>
        <taxon>Chlorophyta</taxon>
        <taxon>core chlorophytes</taxon>
        <taxon>Trebouxiophyceae</taxon>
        <taxon>Trebouxiales</taxon>
        <taxon>Trebouxiaceae</taxon>
        <taxon>Lobosphaera</taxon>
    </lineage>
</organism>
<sequence>MQDPYQRPTVNDLQRWVRQLHRFGQTLWGYIVSGGAVSWSPTELSLVLPTAGLLFIPTWILHGFDYFVRGLQSVANLGVISRADDLFSVVNYFDYDFFLPPETIRAFPAASNLSNAKLRVLAMCAKLAYEEWFYSYVAQDIVASWQANTLAANLGPTAGVKWVEGFEFEQIRYLDAHGVATEQDLGTEACILAFGDPIAAVVIAFRGSEPFIQADWFTDFEFTDPVDAPIGRTHPGFRIALGLDPTLLHALPNCRLTWVACPASGAGVRRIWDNTTPYQTIVERLQRMQAEENFVDTGAKLYTTGHSLGGALALMLAASLRYRAALRPMDPEAGLGLGDDSPVQGGNQLRFGCTVTFGQPRVGDRKFRQLLNRYLQVSTPAGKELCYYRVTNTIDIVPRVPPPVVHQMEYAHAGQLLLYNALGNLQSPPSHAEPPHIYWWTTWIMGVTKLAIGWLRFIWGSLLLLLNSVCKAVPGLHGFYFPNPWPEENYLRLLSRMVVLLPTALPLLPFLLLLPVPLVVLALLSGAWGVGLSDHFVTDYYQLFLP</sequence>
<dbReference type="SUPFAM" id="SSF53474">
    <property type="entry name" value="alpha/beta-Hydrolases"/>
    <property type="match status" value="1"/>
</dbReference>
<dbReference type="PANTHER" id="PTHR46086">
    <property type="entry name" value="ALPHA/BETA-HYDROLASES SUPERFAMILY PROTEIN"/>
    <property type="match status" value="1"/>
</dbReference>
<dbReference type="Gene3D" id="3.40.50.1820">
    <property type="entry name" value="alpha/beta hydrolase"/>
    <property type="match status" value="1"/>
</dbReference>
<dbReference type="Pfam" id="PF01764">
    <property type="entry name" value="Lipase_3"/>
    <property type="match status" value="1"/>
</dbReference>
<dbReference type="InterPro" id="IPR044819">
    <property type="entry name" value="OBL-like"/>
</dbReference>
<dbReference type="GO" id="GO:0004806">
    <property type="term" value="F:triacylglycerol lipase activity"/>
    <property type="evidence" value="ECO:0007669"/>
    <property type="project" value="InterPro"/>
</dbReference>
<dbReference type="AlphaFoldDB" id="A0A1X9QDS1"/>
<proteinExistence type="evidence at transcript level"/>
<evidence type="ECO:0000256" key="1">
    <source>
        <dbReference type="SAM" id="Phobius"/>
    </source>
</evidence>
<reference evidence="3" key="1">
    <citation type="submission" date="2016-12" db="EMBL/GenBank/DDBJ databases">
        <title>Lipid Body Proteins in Lobosphaera incisa.</title>
        <authorList>
            <person name="Siegler H."/>
            <person name="Valerius O."/>
            <person name="Ischebeck T."/>
            <person name="Tourasse N."/>
            <person name="Vallon O."/>
            <person name="Khozin-Goldberg I."/>
            <person name="Braus G."/>
            <person name="Feussner I."/>
        </authorList>
    </citation>
    <scope>NUCLEOTIDE SEQUENCE</scope>
    <source>
        <strain evidence="3">SAG2468</strain>
    </source>
</reference>
<dbReference type="EMBL" id="KY346880">
    <property type="protein sequence ID" value="ARQ20722.1"/>
    <property type="molecule type" value="mRNA"/>
</dbReference>
<gene>
    <name evidence="3" type="primary">g9582</name>
</gene>
<accession>A0A1X9QDS1</accession>
<name>A0A1X9QDS1_9CHLO</name>
<feature type="transmembrane region" description="Helical" evidence="1">
    <location>
        <begin position="500"/>
        <end position="524"/>
    </location>
</feature>
<evidence type="ECO:0000313" key="3">
    <source>
        <dbReference type="EMBL" id="ARQ20722.1"/>
    </source>
</evidence>
<dbReference type="GO" id="GO:0006629">
    <property type="term" value="P:lipid metabolic process"/>
    <property type="evidence" value="ECO:0007669"/>
    <property type="project" value="InterPro"/>
</dbReference>
<protein>
    <submittedName>
        <fullName evidence="3">Lipid body protein</fullName>
    </submittedName>
</protein>
<dbReference type="PANTHER" id="PTHR46086:SF3">
    <property type="entry name" value="TRIACYLGLYCEROL LIPASE OBL1"/>
    <property type="match status" value="1"/>
</dbReference>
<dbReference type="InterPro" id="IPR029058">
    <property type="entry name" value="AB_hydrolase_fold"/>
</dbReference>
<keyword evidence="1" id="KW-0472">Membrane</keyword>
<dbReference type="InterPro" id="IPR002921">
    <property type="entry name" value="Fungal_lipase-type"/>
</dbReference>